<dbReference type="GO" id="GO:0000932">
    <property type="term" value="C:P-body"/>
    <property type="evidence" value="ECO:0007669"/>
    <property type="project" value="TreeGrafter"/>
</dbReference>
<organism evidence="2 3">
    <name type="scientific">Tenebrio molitor</name>
    <name type="common">Yellow mealworm beetle</name>
    <dbReference type="NCBI Taxonomy" id="7067"/>
    <lineage>
        <taxon>Eukaryota</taxon>
        <taxon>Metazoa</taxon>
        <taxon>Ecdysozoa</taxon>
        <taxon>Arthropoda</taxon>
        <taxon>Hexapoda</taxon>
        <taxon>Insecta</taxon>
        <taxon>Pterygota</taxon>
        <taxon>Neoptera</taxon>
        <taxon>Endopterygota</taxon>
        <taxon>Coleoptera</taxon>
        <taxon>Polyphaga</taxon>
        <taxon>Cucujiformia</taxon>
        <taxon>Tenebrionidae</taxon>
        <taxon>Tenebrio</taxon>
    </lineage>
</organism>
<accession>A0A8J6H6B9</accession>
<dbReference type="GO" id="GO:0005912">
    <property type="term" value="C:adherens junction"/>
    <property type="evidence" value="ECO:0007669"/>
    <property type="project" value="TreeGrafter"/>
</dbReference>
<name>A0A8J6H6B9_TENMO</name>
<dbReference type="PANTHER" id="PTHR24219:SF4">
    <property type="entry name" value="LIM DOMAIN-CONTAINING PROTEIN JUB"/>
    <property type="match status" value="1"/>
</dbReference>
<feature type="region of interest" description="Disordered" evidence="1">
    <location>
        <begin position="116"/>
        <end position="142"/>
    </location>
</feature>
<comment type="caution">
    <text evidence="2">The sequence shown here is derived from an EMBL/GenBank/DDBJ whole genome shotgun (WGS) entry which is preliminary data.</text>
</comment>
<sequence>MSNLRSDLDSSLDQSYVQKMQFMSLNGTDGDPRYGRIMGKAEPAVPPYHQKQKSIGAIESFTSEGPAQTKQNDYTLYERNNIIASSKYATPKQVETLISQKPVEESDIYVQCAKPQVAPNSSPTHSLSGSSQHSSSPRASMAANATPVYENIDYYSGRNFQTPYYHSGDGNFRKAQPQVPAGNRNANRDGEALPVYENLQTLGHKSSGATPGPQVPSNQAPPPYPTQTYQQSFPQMQKMGISKAPYYHANYNKGFTQQQLDEINSSDYVCMTGNISHTLSTNVPFQTSSAKNYNREPATGIASTPSVLPKSPVAKEKIDVRPPPVPSPTPSACSTSSGSKMKISGKTLLPYNVTPPRPRGPTEAERKIEEMTRQIEEEMEKHEEEGEYFVLEMLSLAIISSLPPVL</sequence>
<dbReference type="AlphaFoldDB" id="A0A8J6H6B9"/>
<dbReference type="GO" id="GO:0005667">
    <property type="term" value="C:transcription regulator complex"/>
    <property type="evidence" value="ECO:0007669"/>
    <property type="project" value="TreeGrafter"/>
</dbReference>
<protein>
    <submittedName>
        <fullName evidence="2">Uncharacterized protein</fullName>
    </submittedName>
</protein>
<feature type="region of interest" description="Disordered" evidence="1">
    <location>
        <begin position="318"/>
        <end position="342"/>
    </location>
</feature>
<reference evidence="2" key="1">
    <citation type="journal article" date="2020" name="J Insects Food Feed">
        <title>The yellow mealworm (Tenebrio molitor) genome: a resource for the emerging insects as food and feed industry.</title>
        <authorList>
            <person name="Eriksson T."/>
            <person name="Andere A."/>
            <person name="Kelstrup H."/>
            <person name="Emery V."/>
            <person name="Picard C."/>
        </authorList>
    </citation>
    <scope>NUCLEOTIDE SEQUENCE</scope>
    <source>
        <strain evidence="2">Stoneville</strain>
        <tissue evidence="2">Whole head</tissue>
    </source>
</reference>
<feature type="compositionally biased region" description="Low complexity" evidence="1">
    <location>
        <begin position="121"/>
        <end position="140"/>
    </location>
</feature>
<dbReference type="GO" id="GO:0035331">
    <property type="term" value="P:negative regulation of hippo signaling"/>
    <property type="evidence" value="ECO:0007669"/>
    <property type="project" value="TreeGrafter"/>
</dbReference>
<reference evidence="2" key="2">
    <citation type="submission" date="2021-08" db="EMBL/GenBank/DDBJ databases">
        <authorList>
            <person name="Eriksson T."/>
        </authorList>
    </citation>
    <scope>NUCLEOTIDE SEQUENCE</scope>
    <source>
        <strain evidence="2">Stoneville</strain>
        <tissue evidence="2">Whole head</tissue>
    </source>
</reference>
<dbReference type="GO" id="GO:0005634">
    <property type="term" value="C:nucleus"/>
    <property type="evidence" value="ECO:0007669"/>
    <property type="project" value="TreeGrafter"/>
</dbReference>
<dbReference type="GO" id="GO:0007010">
    <property type="term" value="P:cytoskeleton organization"/>
    <property type="evidence" value="ECO:0007669"/>
    <property type="project" value="TreeGrafter"/>
</dbReference>
<proteinExistence type="predicted"/>
<keyword evidence="3" id="KW-1185">Reference proteome</keyword>
<feature type="region of interest" description="Disordered" evidence="1">
    <location>
        <begin position="23"/>
        <end position="52"/>
    </location>
</feature>
<evidence type="ECO:0000313" key="2">
    <source>
        <dbReference type="EMBL" id="KAH0812725.1"/>
    </source>
</evidence>
<evidence type="ECO:0000313" key="3">
    <source>
        <dbReference type="Proteomes" id="UP000719412"/>
    </source>
</evidence>
<feature type="region of interest" description="Disordered" evidence="1">
    <location>
        <begin position="167"/>
        <end position="190"/>
    </location>
</feature>
<dbReference type="GO" id="GO:0003714">
    <property type="term" value="F:transcription corepressor activity"/>
    <property type="evidence" value="ECO:0007669"/>
    <property type="project" value="TreeGrafter"/>
</dbReference>
<dbReference type="Proteomes" id="UP000719412">
    <property type="component" value="Unassembled WGS sequence"/>
</dbReference>
<feature type="compositionally biased region" description="Low complexity" evidence="1">
    <location>
        <begin position="330"/>
        <end position="339"/>
    </location>
</feature>
<gene>
    <name evidence="2" type="ORF">GEV33_010065</name>
</gene>
<dbReference type="EMBL" id="JABDTM020025827">
    <property type="protein sequence ID" value="KAH0812725.1"/>
    <property type="molecule type" value="Genomic_DNA"/>
</dbReference>
<evidence type="ECO:0000256" key="1">
    <source>
        <dbReference type="SAM" id="MobiDB-lite"/>
    </source>
</evidence>
<dbReference type="InterPro" id="IPR047172">
    <property type="entry name" value="Ajuba-like"/>
</dbReference>
<dbReference type="GO" id="GO:0001666">
    <property type="term" value="P:response to hypoxia"/>
    <property type="evidence" value="ECO:0007669"/>
    <property type="project" value="TreeGrafter"/>
</dbReference>
<dbReference type="PANTHER" id="PTHR24219">
    <property type="entry name" value="LIM DOMAIN-CONTAINING PROTEIN JUB"/>
    <property type="match status" value="1"/>
</dbReference>
<feature type="region of interest" description="Disordered" evidence="1">
    <location>
        <begin position="202"/>
        <end position="225"/>
    </location>
</feature>